<gene>
    <name evidence="2" type="ORF">UMAG_01292</name>
</gene>
<name>A0A0D1CYJ7_MYCMD</name>
<dbReference type="AlphaFoldDB" id="A0A0D1CYJ7"/>
<evidence type="ECO:0000256" key="1">
    <source>
        <dbReference type="SAM" id="MobiDB-lite"/>
    </source>
</evidence>
<dbReference type="RefSeq" id="XP_011387207.1">
    <property type="nucleotide sequence ID" value="XM_011388905.1"/>
</dbReference>
<dbReference type="STRING" id="237631.A0A0D1CYJ7"/>
<reference evidence="2 3" key="1">
    <citation type="journal article" date="2006" name="Nature">
        <title>Insights from the genome of the biotrophic fungal plant pathogen Ustilago maydis.</title>
        <authorList>
            <person name="Kamper J."/>
            <person name="Kahmann R."/>
            <person name="Bolker M."/>
            <person name="Ma L.J."/>
            <person name="Brefort T."/>
            <person name="Saville B.J."/>
            <person name="Banuett F."/>
            <person name="Kronstad J.W."/>
            <person name="Gold S.E."/>
            <person name="Muller O."/>
            <person name="Perlin M.H."/>
            <person name="Wosten H.A."/>
            <person name="de Vries R."/>
            <person name="Ruiz-Herrera J."/>
            <person name="Reynaga-Pena C.G."/>
            <person name="Snetselaar K."/>
            <person name="McCann M."/>
            <person name="Perez-Martin J."/>
            <person name="Feldbrugge M."/>
            <person name="Basse C.W."/>
            <person name="Steinberg G."/>
            <person name="Ibeas J.I."/>
            <person name="Holloman W."/>
            <person name="Guzman P."/>
            <person name="Farman M."/>
            <person name="Stajich J.E."/>
            <person name="Sentandreu R."/>
            <person name="Gonzalez-Prieto J.M."/>
            <person name="Kennell J.C."/>
            <person name="Molina L."/>
            <person name="Schirawski J."/>
            <person name="Mendoza-Mendoza A."/>
            <person name="Greilinger D."/>
            <person name="Munch K."/>
            <person name="Rossel N."/>
            <person name="Scherer M."/>
            <person name="Vranes M."/>
            <person name="Ladendorf O."/>
            <person name="Vincon V."/>
            <person name="Fuchs U."/>
            <person name="Sandrock B."/>
            <person name="Meng S."/>
            <person name="Ho E.C."/>
            <person name="Cahill M.J."/>
            <person name="Boyce K.J."/>
            <person name="Klose J."/>
            <person name="Klosterman S.J."/>
            <person name="Deelstra H.J."/>
            <person name="Ortiz-Castellanos L."/>
            <person name="Li W."/>
            <person name="Sanchez-Alonso P."/>
            <person name="Schreier P.H."/>
            <person name="Hauser-Hahn I."/>
            <person name="Vaupel M."/>
            <person name="Koopmann E."/>
            <person name="Friedrich G."/>
            <person name="Voss H."/>
            <person name="Schluter T."/>
            <person name="Margolis J."/>
            <person name="Platt D."/>
            <person name="Swimmer C."/>
            <person name="Gnirke A."/>
            <person name="Chen F."/>
            <person name="Vysotskaia V."/>
            <person name="Mannhaupt G."/>
            <person name="Guldener U."/>
            <person name="Munsterkotter M."/>
            <person name="Haase D."/>
            <person name="Oesterheld M."/>
            <person name="Mewes H.W."/>
            <person name="Mauceli E.W."/>
            <person name="DeCaprio D."/>
            <person name="Wade C.M."/>
            <person name="Butler J."/>
            <person name="Young S."/>
            <person name="Jaffe D.B."/>
            <person name="Calvo S."/>
            <person name="Nusbaum C."/>
            <person name="Galagan J."/>
            <person name="Birren B.W."/>
        </authorList>
    </citation>
    <scope>NUCLEOTIDE SEQUENCE [LARGE SCALE GENOMIC DNA]</scope>
    <source>
        <strain evidence="3">DSM 14603 / FGSC 9021 / UM521</strain>
    </source>
</reference>
<dbReference type="GeneID" id="23562363"/>
<dbReference type="KEGG" id="uma:UMAG_01292"/>
<protein>
    <submittedName>
        <fullName evidence="2">Uncharacterized protein</fullName>
    </submittedName>
</protein>
<organism evidence="2 3">
    <name type="scientific">Mycosarcoma maydis</name>
    <name type="common">Corn smut fungus</name>
    <name type="synonym">Ustilago maydis</name>
    <dbReference type="NCBI Taxonomy" id="5270"/>
    <lineage>
        <taxon>Eukaryota</taxon>
        <taxon>Fungi</taxon>
        <taxon>Dikarya</taxon>
        <taxon>Basidiomycota</taxon>
        <taxon>Ustilaginomycotina</taxon>
        <taxon>Ustilaginomycetes</taxon>
        <taxon>Ustilaginales</taxon>
        <taxon>Ustilaginaceae</taxon>
        <taxon>Mycosarcoma</taxon>
    </lineage>
</organism>
<dbReference type="OrthoDB" id="3366315at2759"/>
<evidence type="ECO:0000313" key="3">
    <source>
        <dbReference type="Proteomes" id="UP000000561"/>
    </source>
</evidence>
<accession>A0A0D1CYJ7</accession>
<dbReference type="InParanoid" id="A0A0D1CYJ7"/>
<feature type="region of interest" description="Disordered" evidence="1">
    <location>
        <begin position="186"/>
        <end position="268"/>
    </location>
</feature>
<feature type="compositionally biased region" description="Polar residues" evidence="1">
    <location>
        <begin position="191"/>
        <end position="200"/>
    </location>
</feature>
<dbReference type="VEuPathDB" id="FungiDB:UMAG_01292"/>
<dbReference type="Proteomes" id="UP000000561">
    <property type="component" value="Chromosome 2"/>
</dbReference>
<dbReference type="eggNOG" id="ENOG502R2TN">
    <property type="taxonomic scope" value="Eukaryota"/>
</dbReference>
<proteinExistence type="predicted"/>
<evidence type="ECO:0000313" key="2">
    <source>
        <dbReference type="EMBL" id="KIS71393.1"/>
    </source>
</evidence>
<dbReference type="OMA" id="MQHGFHA"/>
<sequence length="268" mass="27708">MAINMDDLIGSMQHGFHAGDRGNDLNEIRESLKMSLGQQQSNTPAVGPSIPQYAFASRRNPFQPPPGASSLDADIAMLSSASSSSQPYHHQPSLYPQSSFFGSPGVAAGPASWGSQSSTSSSTALGGGYGFAAAPANTPQQTPVETSALARQLQAELERQQTQQQQQFGAAGIANQSHYAIHSTAVPGNQAPISPTLSNGITGGGVHSSPTSSTEAHAETRAPASGLADQPRSYVNGFVTRDDSATPVGPDSISPNQQHNQHHGLASP</sequence>
<dbReference type="EMBL" id="CM003141">
    <property type="protein sequence ID" value="KIS71393.1"/>
    <property type="molecule type" value="Genomic_DNA"/>
</dbReference>
<keyword evidence="3" id="KW-1185">Reference proteome</keyword>